<reference evidence="2 3" key="1">
    <citation type="submission" date="2019-03" db="EMBL/GenBank/DDBJ databases">
        <title>New insights into Acidothiobacillus thiooxidans sulfur metabolism through coupled gene expression, solution geochemistry, microscopy and spectroscopy analyses.</title>
        <authorList>
            <person name="Camacho D."/>
            <person name="Frazao R."/>
            <person name="Fouillen A."/>
            <person name="Nanci A."/>
            <person name="Lang B.F."/>
            <person name="Apte S.C."/>
            <person name="Baron C."/>
            <person name="Warren L.A."/>
        </authorList>
    </citation>
    <scope>NUCLEOTIDE SEQUENCE [LARGE SCALE GENOMIC DNA]</scope>
    <source>
        <strain evidence="2 3">ATCC 19377</strain>
    </source>
</reference>
<dbReference type="InterPro" id="IPR052945">
    <property type="entry name" value="Mitotic_Regulator"/>
</dbReference>
<dbReference type="PANTHER" id="PTHR43628">
    <property type="entry name" value="ACTIVATOR OF C KINASE PROTEIN 1-RELATED"/>
    <property type="match status" value="1"/>
</dbReference>
<dbReference type="InterPro" id="IPR006597">
    <property type="entry name" value="Sel1-like"/>
</dbReference>
<dbReference type="SMART" id="SM00671">
    <property type="entry name" value="SEL1"/>
    <property type="match status" value="4"/>
</dbReference>
<dbReference type="InterPro" id="IPR011990">
    <property type="entry name" value="TPR-like_helical_dom_sf"/>
</dbReference>
<organism evidence="2 3">
    <name type="scientific">Acidithiobacillus thiooxidans ATCC 19377</name>
    <dbReference type="NCBI Taxonomy" id="637390"/>
    <lineage>
        <taxon>Bacteria</taxon>
        <taxon>Pseudomonadati</taxon>
        <taxon>Pseudomonadota</taxon>
        <taxon>Acidithiobacillia</taxon>
        <taxon>Acidithiobacillales</taxon>
        <taxon>Acidithiobacillaceae</taxon>
        <taxon>Acidithiobacillus</taxon>
    </lineage>
</organism>
<dbReference type="Gene3D" id="1.25.40.10">
    <property type="entry name" value="Tetratricopeptide repeat domain"/>
    <property type="match status" value="2"/>
</dbReference>
<feature type="signal peptide" evidence="1">
    <location>
        <begin position="1"/>
        <end position="25"/>
    </location>
</feature>
<evidence type="ECO:0000313" key="2">
    <source>
        <dbReference type="EMBL" id="TQN49164.1"/>
    </source>
</evidence>
<feature type="chain" id="PRO_5021745362" evidence="1">
    <location>
        <begin position="26"/>
        <end position="260"/>
    </location>
</feature>
<dbReference type="Pfam" id="PF08238">
    <property type="entry name" value="Sel1"/>
    <property type="match status" value="4"/>
</dbReference>
<gene>
    <name evidence="2" type="primary">esiB_5</name>
    <name evidence="2" type="ORF">DLNHIDIE_03520</name>
</gene>
<evidence type="ECO:0000313" key="3">
    <source>
        <dbReference type="Proteomes" id="UP000315403"/>
    </source>
</evidence>
<keyword evidence="1" id="KW-0732">Signal</keyword>
<protein>
    <submittedName>
        <fullName evidence="2">Secretory immunoglobulin A-binding protein EsiB</fullName>
    </submittedName>
</protein>
<dbReference type="PANTHER" id="PTHR43628:SF1">
    <property type="entry name" value="CHITIN SYNTHASE REGULATORY FACTOR 2-RELATED"/>
    <property type="match status" value="1"/>
</dbReference>
<comment type="caution">
    <text evidence="2">The sequence shown here is derived from an EMBL/GenBank/DDBJ whole genome shotgun (WGS) entry which is preliminary data.</text>
</comment>
<dbReference type="SUPFAM" id="SSF81901">
    <property type="entry name" value="HCP-like"/>
    <property type="match status" value="1"/>
</dbReference>
<proteinExistence type="predicted"/>
<dbReference type="EMBL" id="SZUV01000012">
    <property type="protein sequence ID" value="TQN49164.1"/>
    <property type="molecule type" value="Genomic_DNA"/>
</dbReference>
<dbReference type="RefSeq" id="WP_142090255.1">
    <property type="nucleotide sequence ID" value="NZ_SZUV01000012.1"/>
</dbReference>
<accession>A0A543PYI7</accession>
<name>A0A543PYI7_ACITH</name>
<dbReference type="AlphaFoldDB" id="A0A543PYI7"/>
<dbReference type="Proteomes" id="UP000315403">
    <property type="component" value="Unassembled WGS sequence"/>
</dbReference>
<sequence>MMRQPILQFILASAALLTLSLFADAAQADNTSTIAMSNPANPGAVADAYLSHARAIRKADAPIVHLLNHSAYTQAVPLLKKAAADKYDFWAADTLGHLYQAGLGVSANSQTAFHWYLQAAEAGDRFAQRQVANAYLNGWGVTRDPQRAAFWFRQGLMVPQVASADYWLGKAYTAGWLMPKNKAKAAWYEGRSLTLLKKLTAEHVGAAAYDLGIAYLYGGHGVHANRALAARYFAHALAWHYPPAAAALQHLDWRNTHETS</sequence>
<evidence type="ECO:0000256" key="1">
    <source>
        <dbReference type="SAM" id="SignalP"/>
    </source>
</evidence>